<sequence>MKSLKNLIRVQQWKLDEKRRVVSDMEGLLEGFRAEITRLDEERLREQEIAVQDPILGASFGAYATAARTRRENLLSSIAESERQLVTAREELAELFQELKRYEITEETRLTQLKQSRDKMMQEEMDELSIELHRRKNR</sequence>
<evidence type="ECO:0000313" key="3">
    <source>
        <dbReference type="Proteomes" id="UP001161409"/>
    </source>
</evidence>
<feature type="coiled-coil region" evidence="1">
    <location>
        <begin position="71"/>
        <end position="105"/>
    </location>
</feature>
<evidence type="ECO:0008006" key="4">
    <source>
        <dbReference type="Google" id="ProtNLM"/>
    </source>
</evidence>
<keyword evidence="3" id="KW-1185">Reference proteome</keyword>
<comment type="caution">
    <text evidence="2">The sequence shown here is derived from an EMBL/GenBank/DDBJ whole genome shotgun (WGS) entry which is preliminary data.</text>
</comment>
<reference evidence="2" key="1">
    <citation type="journal article" date="2014" name="Int. J. Syst. Evol. Microbiol.">
        <title>Complete genome of a new Firmicutes species belonging to the dominant human colonic microbiota ('Ruminococcus bicirculans') reveals two chromosomes and a selective capacity to utilize plant glucans.</title>
        <authorList>
            <consortium name="NISC Comparative Sequencing Program"/>
            <person name="Wegmann U."/>
            <person name="Louis P."/>
            <person name="Goesmann A."/>
            <person name="Henrissat B."/>
            <person name="Duncan S.H."/>
            <person name="Flint H.J."/>
        </authorList>
    </citation>
    <scope>NUCLEOTIDE SEQUENCE</scope>
    <source>
        <strain evidence="2">NBRC 103408</strain>
    </source>
</reference>
<protein>
    <recommendedName>
        <fullName evidence="4">Flagellar FliJ protein</fullName>
    </recommendedName>
</protein>
<organism evidence="2 3">
    <name type="scientific">Sneathiella chinensis</name>
    <dbReference type="NCBI Taxonomy" id="349750"/>
    <lineage>
        <taxon>Bacteria</taxon>
        <taxon>Pseudomonadati</taxon>
        <taxon>Pseudomonadota</taxon>
        <taxon>Alphaproteobacteria</taxon>
        <taxon>Sneathiellales</taxon>
        <taxon>Sneathiellaceae</taxon>
        <taxon>Sneathiella</taxon>
    </lineage>
</organism>
<evidence type="ECO:0000313" key="2">
    <source>
        <dbReference type="EMBL" id="GLQ05841.1"/>
    </source>
</evidence>
<proteinExistence type="predicted"/>
<evidence type="ECO:0000256" key="1">
    <source>
        <dbReference type="SAM" id="Coils"/>
    </source>
</evidence>
<dbReference type="Gene3D" id="1.10.287.1700">
    <property type="match status" value="1"/>
</dbReference>
<reference evidence="2" key="2">
    <citation type="submission" date="2023-01" db="EMBL/GenBank/DDBJ databases">
        <title>Draft genome sequence of Sneathiella chinensis strain NBRC 103408.</title>
        <authorList>
            <person name="Sun Q."/>
            <person name="Mori K."/>
        </authorList>
    </citation>
    <scope>NUCLEOTIDE SEQUENCE</scope>
    <source>
        <strain evidence="2">NBRC 103408</strain>
    </source>
</reference>
<name>A0ABQ5U355_9PROT</name>
<keyword evidence="1" id="KW-0175">Coiled coil</keyword>
<dbReference type="EMBL" id="BSNF01000001">
    <property type="protein sequence ID" value="GLQ05841.1"/>
    <property type="molecule type" value="Genomic_DNA"/>
</dbReference>
<dbReference type="RefSeq" id="WP_169559804.1">
    <property type="nucleotide sequence ID" value="NZ_BSNF01000001.1"/>
</dbReference>
<gene>
    <name evidence="2" type="ORF">GCM10007924_10620</name>
</gene>
<dbReference type="InterPro" id="IPR053716">
    <property type="entry name" value="Flag_assembly_chemotaxis_eff"/>
</dbReference>
<dbReference type="Proteomes" id="UP001161409">
    <property type="component" value="Unassembled WGS sequence"/>
</dbReference>
<accession>A0ABQ5U355</accession>